<evidence type="ECO:0000313" key="2">
    <source>
        <dbReference type="Proteomes" id="UP000215335"/>
    </source>
</evidence>
<keyword evidence="2" id="KW-1185">Reference proteome</keyword>
<dbReference type="Proteomes" id="UP000215335">
    <property type="component" value="Unassembled WGS sequence"/>
</dbReference>
<accession>A0A232F5C7</accession>
<dbReference type="EMBL" id="NNAY01000894">
    <property type="protein sequence ID" value="OXU26036.1"/>
    <property type="molecule type" value="Genomic_DNA"/>
</dbReference>
<gene>
    <name evidence="1" type="ORF">TSAR_001735</name>
</gene>
<comment type="caution">
    <text evidence="1">The sequence shown here is derived from an EMBL/GenBank/DDBJ whole genome shotgun (WGS) entry which is preliminary data.</text>
</comment>
<reference evidence="1 2" key="1">
    <citation type="journal article" date="2017" name="Curr. Biol.">
        <title>The Evolution of Venom by Co-option of Single-Copy Genes.</title>
        <authorList>
            <person name="Martinson E.O."/>
            <person name="Mrinalini"/>
            <person name="Kelkar Y.D."/>
            <person name="Chang C.H."/>
            <person name="Werren J.H."/>
        </authorList>
    </citation>
    <scope>NUCLEOTIDE SEQUENCE [LARGE SCALE GENOMIC DNA]</scope>
    <source>
        <strain evidence="1 2">Alberta</strain>
        <tissue evidence="1">Whole body</tissue>
    </source>
</reference>
<name>A0A232F5C7_9HYME</name>
<evidence type="ECO:0000313" key="1">
    <source>
        <dbReference type="EMBL" id="OXU26036.1"/>
    </source>
</evidence>
<proteinExistence type="predicted"/>
<organism evidence="1 2">
    <name type="scientific">Trichomalopsis sarcophagae</name>
    <dbReference type="NCBI Taxonomy" id="543379"/>
    <lineage>
        <taxon>Eukaryota</taxon>
        <taxon>Metazoa</taxon>
        <taxon>Ecdysozoa</taxon>
        <taxon>Arthropoda</taxon>
        <taxon>Hexapoda</taxon>
        <taxon>Insecta</taxon>
        <taxon>Pterygota</taxon>
        <taxon>Neoptera</taxon>
        <taxon>Endopterygota</taxon>
        <taxon>Hymenoptera</taxon>
        <taxon>Apocrita</taxon>
        <taxon>Proctotrupomorpha</taxon>
        <taxon>Chalcidoidea</taxon>
        <taxon>Pteromalidae</taxon>
        <taxon>Pteromalinae</taxon>
        <taxon>Trichomalopsis</taxon>
    </lineage>
</organism>
<sequence>MEQKAIEPNRGDKQFNHVVFLDFQGAELCEYDGAILNKHALNLNADEGILEQENSKGCVSENQKEVASQKYVQKKSGPAGVGVYGRPGKIKVNFLPYKNVYGE</sequence>
<protein>
    <submittedName>
        <fullName evidence="1">Uncharacterized protein</fullName>
    </submittedName>
</protein>
<dbReference type="AlphaFoldDB" id="A0A232F5C7"/>